<dbReference type="InterPro" id="IPR043504">
    <property type="entry name" value="Peptidase_S1_PA_chymotrypsin"/>
</dbReference>
<keyword evidence="3" id="KW-0378">Hydrolase</keyword>
<dbReference type="Pfam" id="PF13365">
    <property type="entry name" value="Trypsin_2"/>
    <property type="match status" value="1"/>
</dbReference>
<keyword evidence="3" id="KW-0645">Protease</keyword>
<dbReference type="RefSeq" id="WP_076346594.1">
    <property type="nucleotide sequence ID" value="NZ_CP019082.1"/>
</dbReference>
<dbReference type="SUPFAM" id="SSF50494">
    <property type="entry name" value="Trypsin-like serine proteases"/>
    <property type="match status" value="1"/>
</dbReference>
<dbReference type="InterPro" id="IPR009003">
    <property type="entry name" value="Peptidase_S1_PA"/>
</dbReference>
<dbReference type="KEGG" id="pbor:BSF38_02842"/>
<dbReference type="PANTHER" id="PTHR15462:SF8">
    <property type="entry name" value="SERINE PROTEASE"/>
    <property type="match status" value="1"/>
</dbReference>
<dbReference type="GO" id="GO:0008237">
    <property type="term" value="F:metallopeptidase activity"/>
    <property type="evidence" value="ECO:0007669"/>
    <property type="project" value="UniProtKB-KW"/>
</dbReference>
<keyword evidence="4" id="KW-1185">Reference proteome</keyword>
<protein>
    <submittedName>
        <fullName evidence="3">Extracellular metalloprotease</fullName>
        <ecNumber evidence="3">3.4.21.-</ecNumber>
    </submittedName>
</protein>
<dbReference type="PANTHER" id="PTHR15462">
    <property type="entry name" value="SERINE PROTEASE"/>
    <property type="match status" value="1"/>
</dbReference>
<keyword evidence="1" id="KW-0732">Signal</keyword>
<dbReference type="Gene3D" id="2.40.10.10">
    <property type="entry name" value="Trypsin-like serine proteases"/>
    <property type="match status" value="2"/>
</dbReference>
<proteinExistence type="predicted"/>
<dbReference type="AlphaFoldDB" id="A0A1U7CQZ5"/>
<gene>
    <name evidence="3" type="primary">mpr</name>
    <name evidence="3" type="ORF">BSF38_02842</name>
</gene>
<name>A0A1U7CQZ5_9BACT</name>
<sequence>MTRLSRKCVRPAIEGLEARVVLSLSPVAAGSGIPYSAIVKLEMTYPDGEEMVGSGSMIDANHVLTAGHVVYSSEHGGWATSITAIPELHGTSEPYGSAQSTYVRTFTTWINYDQGHQGETSPDALDIGLITLDTAIGDQTGWLSYGYSNTNSTFSSGAIFATAGYPAANGYDGLNMQYTSGRIDGLSTGGNGILFHNPNITIYGGQSGSPVWTTSTGVVYGVAVSDSFAIRITKSVYDQLESWRTSDAPPTPVAPPPSPAPPTVLNQTFSVAAGSSVNLTPAQLLAGAVDPQGLSLSLANVSKPAHGTLVRNLRDGSYTYRPYASYSGRDTFTIQATDGSQVSNTATITINVAGAAPTPPADSTFLVTFNTGGLYQYDSTGVKYLAGGVRSANGGLAPGGDLVYTVVFANGDLYQYDTTGAHYLAGGVQSASTAYTSSGAPTYLVVFTNGALYQYDASGVTYLAGGVGAATIAYAPSGGATYEVVFANGDLFQYDASGVSFLAGGVQSASAAYTAGGALVYEVIFQDGSLYQYDDAGAHYYFGGVTSANLANTYFSPPLSTAGSVTARRTSAAPASSTVVSDAEAVERKPPAATPSRRWGSTAAWDRRSTRVTRIAWELQTGVRPNSLLPLRAKAPRRGG</sequence>
<dbReference type="GO" id="GO:0006508">
    <property type="term" value="P:proteolysis"/>
    <property type="evidence" value="ECO:0007669"/>
    <property type="project" value="UniProtKB-KW"/>
</dbReference>
<accession>A0A1U7CQZ5</accession>
<dbReference type="Proteomes" id="UP000186309">
    <property type="component" value="Chromosome"/>
</dbReference>
<organism evidence="3 4">
    <name type="scientific">Paludisphaera borealis</name>
    <dbReference type="NCBI Taxonomy" id="1387353"/>
    <lineage>
        <taxon>Bacteria</taxon>
        <taxon>Pseudomonadati</taxon>
        <taxon>Planctomycetota</taxon>
        <taxon>Planctomycetia</taxon>
        <taxon>Isosphaerales</taxon>
        <taxon>Isosphaeraceae</taxon>
        <taxon>Paludisphaera</taxon>
    </lineage>
</organism>
<dbReference type="Gene3D" id="2.60.40.3440">
    <property type="match status" value="1"/>
</dbReference>
<reference evidence="4" key="1">
    <citation type="submission" date="2016-12" db="EMBL/GenBank/DDBJ databases">
        <title>Comparative genomics of four Isosphaeraceae planctomycetes: a common pool of plasmids and glycoside hydrolase genes.</title>
        <authorList>
            <person name="Ivanova A."/>
        </authorList>
    </citation>
    <scope>NUCLEOTIDE SEQUENCE [LARGE SCALE GENOMIC DNA]</scope>
    <source>
        <strain evidence="4">PX4</strain>
    </source>
</reference>
<evidence type="ECO:0000313" key="3">
    <source>
        <dbReference type="EMBL" id="APW61328.1"/>
    </source>
</evidence>
<feature type="region of interest" description="Disordered" evidence="2">
    <location>
        <begin position="576"/>
        <end position="605"/>
    </location>
</feature>
<dbReference type="EMBL" id="CP019082">
    <property type="protein sequence ID" value="APW61328.1"/>
    <property type="molecule type" value="Genomic_DNA"/>
</dbReference>
<keyword evidence="3" id="KW-0482">Metalloprotease</keyword>
<dbReference type="InterPro" id="IPR050966">
    <property type="entry name" value="Glutamyl_endopeptidase"/>
</dbReference>
<dbReference type="Pfam" id="PF17963">
    <property type="entry name" value="Big_9"/>
    <property type="match status" value="1"/>
</dbReference>
<dbReference type="EC" id="3.4.21.-" evidence="3"/>
<evidence type="ECO:0000313" key="4">
    <source>
        <dbReference type="Proteomes" id="UP000186309"/>
    </source>
</evidence>
<evidence type="ECO:0000256" key="1">
    <source>
        <dbReference type="ARBA" id="ARBA00022729"/>
    </source>
</evidence>
<evidence type="ECO:0000256" key="2">
    <source>
        <dbReference type="SAM" id="MobiDB-lite"/>
    </source>
</evidence>